<dbReference type="KEGG" id="dsc:ABOD76_00995"/>
<protein>
    <submittedName>
        <fullName evidence="2">Uncharacterized protein</fullName>
    </submittedName>
</protein>
<gene>
    <name evidence="2" type="ORF">ABOD76_00995</name>
</gene>
<dbReference type="EMBL" id="CP158296">
    <property type="protein sequence ID" value="XBV83333.1"/>
    <property type="molecule type" value="Genomic_DNA"/>
</dbReference>
<keyword evidence="2" id="KW-0614">Plasmid</keyword>
<feature type="chain" id="PRO_5043336042" evidence="1">
    <location>
        <begin position="25"/>
        <end position="345"/>
    </location>
</feature>
<evidence type="ECO:0000313" key="2">
    <source>
        <dbReference type="EMBL" id="XBV83333.1"/>
    </source>
</evidence>
<dbReference type="RefSeq" id="WP_350240746.1">
    <property type="nucleotide sequence ID" value="NZ_CP158296.1"/>
</dbReference>
<name>A0AAU7U4C9_9DEIO</name>
<evidence type="ECO:0000256" key="1">
    <source>
        <dbReference type="SAM" id="SignalP"/>
    </source>
</evidence>
<geneLocation type="plasmid" evidence="2">
    <name>pDson04</name>
</geneLocation>
<accession>A0AAU7U4C9</accession>
<proteinExistence type="predicted"/>
<keyword evidence="1" id="KW-0732">Signal</keyword>
<sequence length="345" mass="35095">MRKRRTIGHGILLGLLAGVGTGQAQQTPAYSGPQAVVYIGENSCSGGYCGNSVWAAFDSAITQAMTASGYVRAVRKPDGANLVMKAGISSVTGGGGVCLPLVGCLDARTVRANLELDDAATGTVVWRDSCEGTSAGYSSWYWWSGVTFNSDDDKAAADCAGKLVQRVNGSAALKAYLTVAPGAALGTAAPAPVAASAPASGGTVSEAQAQQVLTLLSGALQALSFDDVNALFTSDPINPVSVKALKAASAAATQTAASRFRMTFSSPEDAGAYRVIGVTYTLPDGSEHFTQLAVAGDGPLNTRGGPHIVYLSAFNAARAGTPALDGLSRNVETLLADFRRAVGLP</sequence>
<feature type="signal peptide" evidence="1">
    <location>
        <begin position="1"/>
        <end position="24"/>
    </location>
</feature>
<organism evidence="2">
    <name type="scientific">Deinococcus sonorensis KR-87</name>
    <dbReference type="NCBI Taxonomy" id="694439"/>
    <lineage>
        <taxon>Bacteria</taxon>
        <taxon>Thermotogati</taxon>
        <taxon>Deinococcota</taxon>
        <taxon>Deinococci</taxon>
        <taxon>Deinococcales</taxon>
        <taxon>Deinococcaceae</taxon>
        <taxon>Deinococcus</taxon>
    </lineage>
</organism>
<reference evidence="2" key="1">
    <citation type="submission" date="2024-06" db="EMBL/GenBank/DDBJ databases">
        <title>Draft Genome Sequence of Deinococcus sonorensis Type Strain KR-87, a Biofilm Producing Representative of the Genus Deinococcus.</title>
        <authorList>
            <person name="Boren L.S."/>
            <person name="Grosso R.A."/>
            <person name="Hugenberg-Cox A.N."/>
            <person name="Hill J.T.E."/>
            <person name="Albert C.M."/>
            <person name="Tuohy J.M."/>
        </authorList>
    </citation>
    <scope>NUCLEOTIDE SEQUENCE</scope>
    <source>
        <strain evidence="2">KR-87</strain>
        <plasmid evidence="2">pDson04</plasmid>
    </source>
</reference>
<dbReference type="AlphaFoldDB" id="A0AAU7U4C9"/>